<name>A0A1W2FZG0_KIBAR</name>
<organism evidence="2 3">
    <name type="scientific">Kibdelosporangium aridum</name>
    <dbReference type="NCBI Taxonomy" id="2030"/>
    <lineage>
        <taxon>Bacteria</taxon>
        <taxon>Bacillati</taxon>
        <taxon>Actinomycetota</taxon>
        <taxon>Actinomycetes</taxon>
        <taxon>Pseudonocardiales</taxon>
        <taxon>Pseudonocardiaceae</taxon>
        <taxon>Kibdelosporangium</taxon>
    </lineage>
</organism>
<evidence type="ECO:0000259" key="1">
    <source>
        <dbReference type="Pfam" id="PF05076"/>
    </source>
</evidence>
<gene>
    <name evidence="2" type="ORF">SAMN05661093_10699</name>
</gene>
<dbReference type="AlphaFoldDB" id="A0A1W2FZG0"/>
<feature type="domain" description="Suppressor of fused-like" evidence="1">
    <location>
        <begin position="46"/>
        <end position="190"/>
    </location>
</feature>
<protein>
    <submittedName>
        <fullName evidence="2">Suppressor of fused protein (SUFU)</fullName>
    </submittedName>
</protein>
<dbReference type="InterPro" id="IPR020941">
    <property type="entry name" value="SUFU-like_domain"/>
</dbReference>
<keyword evidence="3" id="KW-1185">Reference proteome</keyword>
<sequence>MGQQIQSVPLLHHVQTYAGEHRGTESKPNNRPNRQYSLERFDHTASGITTITSNGLRHIDSDAPFGEEIACTLRTPQAGYARAIVGAMCEFITLRRTRIEYGQIIDNHNHLFDGTGKEGLLAATHPRFDEKFNYITRNPNAARTSDNIELQIVTLLPISRHEIELAAPDIDLLYEQWQKNHPDLLDITRPSAL</sequence>
<dbReference type="OrthoDB" id="3680499at2"/>
<evidence type="ECO:0000313" key="2">
    <source>
        <dbReference type="EMBL" id="SMD27102.1"/>
    </source>
</evidence>
<reference evidence="2 3" key="1">
    <citation type="submission" date="2017-04" db="EMBL/GenBank/DDBJ databases">
        <authorList>
            <person name="Afonso C.L."/>
            <person name="Miller P.J."/>
            <person name="Scott M.A."/>
            <person name="Spackman E."/>
            <person name="Goraichik I."/>
            <person name="Dimitrov K.M."/>
            <person name="Suarez D.L."/>
            <person name="Swayne D.E."/>
        </authorList>
    </citation>
    <scope>NUCLEOTIDE SEQUENCE [LARGE SCALE GENOMIC DNA]</scope>
    <source>
        <strain evidence="2 3">DSM 43828</strain>
    </source>
</reference>
<dbReference type="Pfam" id="PF05076">
    <property type="entry name" value="SUFU"/>
    <property type="match status" value="1"/>
</dbReference>
<proteinExistence type="predicted"/>
<dbReference type="EMBL" id="FWXV01000020">
    <property type="protein sequence ID" value="SMD27102.1"/>
    <property type="molecule type" value="Genomic_DNA"/>
</dbReference>
<accession>A0A1W2FZG0</accession>
<dbReference type="RefSeq" id="WP_160097369.1">
    <property type="nucleotide sequence ID" value="NZ_FWXV01000020.1"/>
</dbReference>
<evidence type="ECO:0000313" key="3">
    <source>
        <dbReference type="Proteomes" id="UP000192674"/>
    </source>
</evidence>
<dbReference type="Proteomes" id="UP000192674">
    <property type="component" value="Unassembled WGS sequence"/>
</dbReference>